<dbReference type="RefSeq" id="WP_182105583.1">
    <property type="nucleotide sequence ID" value="NZ_JACFYF010000001.1"/>
</dbReference>
<keyword evidence="1" id="KW-0732">Signal</keyword>
<accession>A0A7W2IS20</accession>
<evidence type="ECO:0000313" key="3">
    <source>
        <dbReference type="Proteomes" id="UP000571701"/>
    </source>
</evidence>
<gene>
    <name evidence="2" type="ORF">H2O73_00835</name>
</gene>
<proteinExistence type="predicted"/>
<comment type="caution">
    <text evidence="2">The sequence shown here is derived from an EMBL/GenBank/DDBJ whole genome shotgun (WGS) entry which is preliminary data.</text>
</comment>
<feature type="chain" id="PRO_5031483679" evidence="1">
    <location>
        <begin position="18"/>
        <end position="117"/>
    </location>
</feature>
<sequence>MKQLVILSMLLSFQCLGADLVYLTCNGVAKDTELNVEIKKVENDFLLNRDEKTIQQIITGLSEEQTNNLRQSYTESTTQYVTSNDSISINRRTLEYTIKGIMGMRIYGKCKIAKPVI</sequence>
<reference evidence="2 3" key="1">
    <citation type="submission" date="2020-07" db="EMBL/GenBank/DDBJ databases">
        <title>Vibrio marinisediminis sp. nov., isolated from marine sediment.</title>
        <authorList>
            <person name="Ji X."/>
        </authorList>
    </citation>
    <scope>NUCLEOTIDE SEQUENCE [LARGE SCALE GENOMIC DNA]</scope>
    <source>
        <strain evidence="2 3">404</strain>
    </source>
</reference>
<feature type="signal peptide" evidence="1">
    <location>
        <begin position="1"/>
        <end position="17"/>
    </location>
</feature>
<dbReference type="EMBL" id="JACFYF010000001">
    <property type="protein sequence ID" value="MBA5760870.1"/>
    <property type="molecule type" value="Genomic_DNA"/>
</dbReference>
<organism evidence="2 3">
    <name type="scientific">Vibrio marinisediminis</name>
    <dbReference type="NCBI Taxonomy" id="2758441"/>
    <lineage>
        <taxon>Bacteria</taxon>
        <taxon>Pseudomonadati</taxon>
        <taxon>Pseudomonadota</taxon>
        <taxon>Gammaproteobacteria</taxon>
        <taxon>Vibrionales</taxon>
        <taxon>Vibrionaceae</taxon>
        <taxon>Vibrio</taxon>
    </lineage>
</organism>
<dbReference type="Proteomes" id="UP000571701">
    <property type="component" value="Unassembled WGS sequence"/>
</dbReference>
<evidence type="ECO:0000256" key="1">
    <source>
        <dbReference type="SAM" id="SignalP"/>
    </source>
</evidence>
<keyword evidence="3" id="KW-1185">Reference proteome</keyword>
<name>A0A7W2IS20_9VIBR</name>
<dbReference type="AlphaFoldDB" id="A0A7W2IS20"/>
<evidence type="ECO:0000313" key="2">
    <source>
        <dbReference type="EMBL" id="MBA5760870.1"/>
    </source>
</evidence>
<protein>
    <submittedName>
        <fullName evidence="2">Uncharacterized protein</fullName>
    </submittedName>
</protein>